<dbReference type="InterPro" id="IPR003615">
    <property type="entry name" value="HNH_nuc"/>
</dbReference>
<dbReference type="Pfam" id="PF02720">
    <property type="entry name" value="DUF222"/>
    <property type="match status" value="1"/>
</dbReference>
<evidence type="ECO:0000313" key="2">
    <source>
        <dbReference type="EMBL" id="GAA4487100.1"/>
    </source>
</evidence>
<keyword evidence="3" id="KW-1185">Reference proteome</keyword>
<dbReference type="CDD" id="cd00085">
    <property type="entry name" value="HNHc"/>
    <property type="match status" value="1"/>
</dbReference>
<organism evidence="2 3">
    <name type="scientific">Microbacterium panaciterrae</name>
    <dbReference type="NCBI Taxonomy" id="985759"/>
    <lineage>
        <taxon>Bacteria</taxon>
        <taxon>Bacillati</taxon>
        <taxon>Actinomycetota</taxon>
        <taxon>Actinomycetes</taxon>
        <taxon>Micrococcales</taxon>
        <taxon>Microbacteriaceae</taxon>
        <taxon>Microbacterium</taxon>
    </lineage>
</organism>
<evidence type="ECO:0000313" key="3">
    <source>
        <dbReference type="Proteomes" id="UP001500731"/>
    </source>
</evidence>
<dbReference type="Proteomes" id="UP001500731">
    <property type="component" value="Unassembled WGS sequence"/>
</dbReference>
<accession>A0ABP8PFU5</accession>
<evidence type="ECO:0000259" key="1">
    <source>
        <dbReference type="SMART" id="SM00507"/>
    </source>
</evidence>
<reference evidence="3" key="1">
    <citation type="journal article" date="2019" name="Int. J. Syst. Evol. Microbiol.">
        <title>The Global Catalogue of Microorganisms (GCM) 10K type strain sequencing project: providing services to taxonomists for standard genome sequencing and annotation.</title>
        <authorList>
            <consortium name="The Broad Institute Genomics Platform"/>
            <consortium name="The Broad Institute Genome Sequencing Center for Infectious Disease"/>
            <person name="Wu L."/>
            <person name="Ma J."/>
        </authorList>
    </citation>
    <scope>NUCLEOTIDE SEQUENCE [LARGE SCALE GENOMIC DNA]</scope>
    <source>
        <strain evidence="3">JCM 17839</strain>
    </source>
</reference>
<protein>
    <recommendedName>
        <fullName evidence="1">HNH nuclease domain-containing protein</fullName>
    </recommendedName>
</protein>
<sequence>MSESPLLTTTDRGELLDAWVAKRAQIARLEGEAADLLAVRAGQFRADVKADPQSRDMIRRSMIAEYSAAGHISTSAAVNAFAEAEALDEFFPLLRAALRDGTITLQHVRVLIAAAAPIRDAVANGRLTQEAYAVYEAAVLVVAEQETPARSRNHARQIAAVLAEETLRERNARATAERSVTIKALEDGMALITAVVPEIYAVAIKDRLTRLANAVARSGMDTSTDIVFSDPTSLADAEDWPYVEDLDPSDPRLDDYEATVLAGSATYVVDPEHALDEDPAHAPGPDAEVELVAADGRTRRQIEADLFIDLLLASSPSEAFGTGLDNITATIQVTVAATTLAGEDDRLAELDGHGPLHPDLARALAHRAAGWNRLFLDGDGMVTKVDRYTPTEAMKRFLRARDQRCRFPGCHTPAGRCQIDHNHDHALGGQTEITNLADLCLAHHTLKHPDVDDIHRWTARQLRDGTVRWTSPLGRTYDDRVPRRVMFV</sequence>
<dbReference type="RefSeq" id="WP_345187301.1">
    <property type="nucleotide sequence ID" value="NZ_BAABGP010000017.1"/>
</dbReference>
<dbReference type="EMBL" id="BAABGP010000017">
    <property type="protein sequence ID" value="GAA4487100.1"/>
    <property type="molecule type" value="Genomic_DNA"/>
</dbReference>
<feature type="domain" description="HNH nuclease" evidence="1">
    <location>
        <begin position="393"/>
        <end position="445"/>
    </location>
</feature>
<dbReference type="Gene3D" id="1.10.30.50">
    <property type="match status" value="1"/>
</dbReference>
<proteinExistence type="predicted"/>
<name>A0ABP8PFU5_9MICO</name>
<comment type="caution">
    <text evidence="2">The sequence shown here is derived from an EMBL/GenBank/DDBJ whole genome shotgun (WGS) entry which is preliminary data.</text>
</comment>
<dbReference type="SMART" id="SM00507">
    <property type="entry name" value="HNHc"/>
    <property type="match status" value="1"/>
</dbReference>
<gene>
    <name evidence="2" type="ORF">GCM10023171_24250</name>
</gene>
<dbReference type="InterPro" id="IPR003870">
    <property type="entry name" value="DUF222"/>
</dbReference>